<evidence type="ECO:0000256" key="12">
    <source>
        <dbReference type="HAMAP-Rule" id="MF_00015"/>
    </source>
</evidence>
<keyword evidence="10 12" id="KW-0234">DNA repair</keyword>
<comment type="subunit">
    <text evidence="12">Homodimer.</text>
</comment>
<dbReference type="GO" id="GO:0003677">
    <property type="term" value="F:DNA binding"/>
    <property type="evidence" value="ECO:0007669"/>
    <property type="project" value="UniProtKB-UniRule"/>
</dbReference>
<keyword evidence="8 12" id="KW-0238">DNA-binding</keyword>
<evidence type="ECO:0000256" key="4">
    <source>
        <dbReference type="ARBA" id="ARBA00022763"/>
    </source>
</evidence>
<dbReference type="GO" id="GO:0009432">
    <property type="term" value="P:SOS response"/>
    <property type="evidence" value="ECO:0007669"/>
    <property type="project" value="UniProtKB-UniRule"/>
</dbReference>
<feature type="domain" description="Peptidase S24/S26A/S26B/S26C" evidence="14">
    <location>
        <begin position="98"/>
        <end position="211"/>
    </location>
</feature>
<evidence type="ECO:0000256" key="10">
    <source>
        <dbReference type="ARBA" id="ARBA00023204"/>
    </source>
</evidence>
<dbReference type="Gene3D" id="2.10.109.10">
    <property type="entry name" value="Umud Fragment, subunit A"/>
    <property type="match status" value="1"/>
</dbReference>
<dbReference type="GO" id="GO:0006281">
    <property type="term" value="P:DNA repair"/>
    <property type="evidence" value="ECO:0007669"/>
    <property type="project" value="UniProtKB-UniRule"/>
</dbReference>
<dbReference type="InterPro" id="IPR036390">
    <property type="entry name" value="WH_DNA-bd_sf"/>
</dbReference>
<feature type="active site" description="For autocatalytic cleavage activity" evidence="12">
    <location>
        <position position="140"/>
    </location>
</feature>
<keyword evidence="4 12" id="KW-0227">DNA damage</keyword>
<dbReference type="PANTHER" id="PTHR33516:SF2">
    <property type="entry name" value="LEXA REPRESSOR-RELATED"/>
    <property type="match status" value="1"/>
</dbReference>
<dbReference type="Pfam" id="PF00717">
    <property type="entry name" value="Peptidase_S24"/>
    <property type="match status" value="1"/>
</dbReference>
<comment type="function">
    <text evidence="12">Represses a number of genes involved in the response to DNA damage (SOS response), including recA and lexA. In the presence of single-stranded DNA, RecA interacts with LexA causing an autocatalytic cleavage which disrupts the DNA-binding part of LexA, leading to derepression of the SOS regulon and eventually DNA repair.</text>
</comment>
<feature type="domain" description="LexA repressor DNA-binding" evidence="15">
    <location>
        <begin position="7"/>
        <end position="70"/>
    </location>
</feature>
<dbReference type="EMBL" id="NIOJ01000014">
    <property type="protein sequence ID" value="PNU00012.1"/>
    <property type="molecule type" value="Genomic_DNA"/>
</dbReference>
<comment type="catalytic activity">
    <reaction evidence="12">
        <text>Hydrolysis of Ala-|-Gly bond in repressor LexA.</text>
        <dbReference type="EC" id="3.4.21.88"/>
    </reaction>
</comment>
<dbReference type="InterPro" id="IPR006199">
    <property type="entry name" value="LexA_DNA-bd_dom"/>
</dbReference>
<dbReference type="InterPro" id="IPR039418">
    <property type="entry name" value="LexA-like"/>
</dbReference>
<dbReference type="GO" id="GO:0006260">
    <property type="term" value="P:DNA replication"/>
    <property type="evidence" value="ECO:0007669"/>
    <property type="project" value="UniProtKB-UniRule"/>
</dbReference>
<dbReference type="Proteomes" id="UP000236151">
    <property type="component" value="Unassembled WGS sequence"/>
</dbReference>
<gene>
    <name evidence="12" type="primary">lexA</name>
    <name evidence="16" type="ORF">CDQ84_07265</name>
</gene>
<evidence type="ECO:0000256" key="2">
    <source>
        <dbReference type="ARBA" id="ARBA00022491"/>
    </source>
</evidence>
<feature type="active site" description="For autocatalytic cleavage activity" evidence="12">
    <location>
        <position position="177"/>
    </location>
</feature>
<dbReference type="InterPro" id="IPR006200">
    <property type="entry name" value="LexA"/>
</dbReference>
<evidence type="ECO:0000256" key="1">
    <source>
        <dbReference type="ARBA" id="ARBA00007484"/>
    </source>
</evidence>
<dbReference type="GO" id="GO:0004252">
    <property type="term" value="F:serine-type endopeptidase activity"/>
    <property type="evidence" value="ECO:0007669"/>
    <property type="project" value="UniProtKB-UniRule"/>
</dbReference>
<dbReference type="PANTHER" id="PTHR33516">
    <property type="entry name" value="LEXA REPRESSOR"/>
    <property type="match status" value="1"/>
</dbReference>
<dbReference type="EC" id="3.4.21.88" evidence="12"/>
<dbReference type="GO" id="GO:0045892">
    <property type="term" value="P:negative regulation of DNA-templated transcription"/>
    <property type="evidence" value="ECO:0007669"/>
    <property type="project" value="UniProtKB-UniRule"/>
</dbReference>
<dbReference type="KEGG" id="cthd:CDO33_08965"/>
<dbReference type="InterPro" id="IPR036388">
    <property type="entry name" value="WH-like_DNA-bd_sf"/>
</dbReference>
<keyword evidence="3 12" id="KW-0235">DNA replication</keyword>
<evidence type="ECO:0000259" key="14">
    <source>
        <dbReference type="Pfam" id="PF00717"/>
    </source>
</evidence>
<comment type="caution">
    <text evidence="16">The sequence shown here is derived from an EMBL/GenBank/DDBJ whole genome shotgun (WGS) entry which is preliminary data.</text>
</comment>
<organism evidence="16 17">
    <name type="scientific">Clostridium thermosuccinogenes</name>
    <dbReference type="NCBI Taxonomy" id="84032"/>
    <lineage>
        <taxon>Bacteria</taxon>
        <taxon>Bacillati</taxon>
        <taxon>Bacillota</taxon>
        <taxon>Clostridia</taxon>
        <taxon>Eubacteriales</taxon>
        <taxon>Clostridiaceae</taxon>
        <taxon>Clostridium</taxon>
    </lineage>
</organism>
<evidence type="ECO:0000256" key="3">
    <source>
        <dbReference type="ARBA" id="ARBA00022705"/>
    </source>
</evidence>
<protein>
    <recommendedName>
        <fullName evidence="12">LexA repressor</fullName>
        <ecNumber evidence="12">3.4.21.88</ecNumber>
    </recommendedName>
</protein>
<feature type="DNA-binding region" description="H-T-H motif" evidence="12">
    <location>
        <begin position="33"/>
        <end position="53"/>
    </location>
</feature>
<evidence type="ECO:0000313" key="16">
    <source>
        <dbReference type="EMBL" id="PNU00012.1"/>
    </source>
</evidence>
<name>A0A2K2FMK3_9CLOT</name>
<dbReference type="InterPro" id="IPR050077">
    <property type="entry name" value="LexA_repressor"/>
</dbReference>
<evidence type="ECO:0000256" key="7">
    <source>
        <dbReference type="ARBA" id="ARBA00023015"/>
    </source>
</evidence>
<dbReference type="RefSeq" id="WP_103081068.1">
    <property type="nucleotide sequence ID" value="NZ_CP021850.1"/>
</dbReference>
<dbReference type="GO" id="GO:0006508">
    <property type="term" value="P:proteolysis"/>
    <property type="evidence" value="ECO:0007669"/>
    <property type="project" value="InterPro"/>
</dbReference>
<evidence type="ECO:0000259" key="15">
    <source>
        <dbReference type="Pfam" id="PF01726"/>
    </source>
</evidence>
<keyword evidence="9 12" id="KW-0804">Transcription</keyword>
<dbReference type="SUPFAM" id="SSF51306">
    <property type="entry name" value="LexA/Signal peptidase"/>
    <property type="match status" value="1"/>
</dbReference>
<evidence type="ECO:0000256" key="6">
    <source>
        <dbReference type="ARBA" id="ARBA00022813"/>
    </source>
</evidence>
<keyword evidence="7 12" id="KW-0805">Transcription regulation</keyword>
<dbReference type="InterPro" id="IPR006197">
    <property type="entry name" value="Peptidase_S24_LexA"/>
</dbReference>
<feature type="site" description="Cleavage; by autolysis" evidence="12">
    <location>
        <begin position="105"/>
        <end position="106"/>
    </location>
</feature>
<dbReference type="SUPFAM" id="SSF46785">
    <property type="entry name" value="Winged helix' DNA-binding domain"/>
    <property type="match status" value="1"/>
</dbReference>
<keyword evidence="2 12" id="KW-0678">Repressor</keyword>
<evidence type="ECO:0000256" key="13">
    <source>
        <dbReference type="RuleBase" id="RU003991"/>
    </source>
</evidence>
<evidence type="ECO:0000256" key="9">
    <source>
        <dbReference type="ARBA" id="ARBA00023163"/>
    </source>
</evidence>
<dbReference type="InterPro" id="IPR015927">
    <property type="entry name" value="Peptidase_S24_S26A/B/C"/>
</dbReference>
<keyword evidence="6 12" id="KW-0068">Autocatalytic cleavage</keyword>
<evidence type="ECO:0000256" key="8">
    <source>
        <dbReference type="ARBA" id="ARBA00023125"/>
    </source>
</evidence>
<dbReference type="Gene3D" id="1.10.10.10">
    <property type="entry name" value="Winged helix-like DNA-binding domain superfamily/Winged helix DNA-binding domain"/>
    <property type="match status" value="1"/>
</dbReference>
<keyword evidence="17" id="KW-1185">Reference proteome</keyword>
<sequence>MQKDNKSPLNEKQRKILEFLRQQIDEKGYPPSVREICSAMGYKSTSTVHGYIEQLQKNGYLQKDPTKPRALKIISNNKETEVRKEGEYYSKKELVDVPIVGKVTAGQPILAVENIEDTFPIPVDFVQNSTAFMLRVQGDSMVEAGILDKDYVLVKQQSVASNGDIVVALIGDEATVKTFYKEKDYIRLQPQNKYYDPIIVKEGVSILGKVIGVFRKL</sequence>
<evidence type="ECO:0000313" key="17">
    <source>
        <dbReference type="Proteomes" id="UP000236151"/>
    </source>
</evidence>
<proteinExistence type="inferred from homology"/>
<evidence type="ECO:0000256" key="11">
    <source>
        <dbReference type="ARBA" id="ARBA00023236"/>
    </source>
</evidence>
<dbReference type="PRINTS" id="PR00726">
    <property type="entry name" value="LEXASERPTASE"/>
</dbReference>
<keyword evidence="5 12" id="KW-0378">Hydrolase</keyword>
<dbReference type="InterPro" id="IPR036286">
    <property type="entry name" value="LexA/Signal_pep-like_sf"/>
</dbReference>
<keyword evidence="11 12" id="KW-0742">SOS response</keyword>
<dbReference type="Pfam" id="PF01726">
    <property type="entry name" value="LexA_DNA_bind"/>
    <property type="match status" value="1"/>
</dbReference>
<dbReference type="CDD" id="cd06529">
    <property type="entry name" value="S24_LexA-like"/>
    <property type="match status" value="1"/>
</dbReference>
<evidence type="ECO:0000256" key="5">
    <source>
        <dbReference type="ARBA" id="ARBA00022801"/>
    </source>
</evidence>
<dbReference type="OrthoDB" id="9802364at2"/>
<dbReference type="NCBIfam" id="TIGR00498">
    <property type="entry name" value="lexA"/>
    <property type="match status" value="1"/>
</dbReference>
<dbReference type="AlphaFoldDB" id="A0A2K2FMK3"/>
<accession>A0A2K2FMK3</accession>
<dbReference type="HAMAP" id="MF_00015">
    <property type="entry name" value="LexA"/>
    <property type="match status" value="1"/>
</dbReference>
<comment type="similarity">
    <text evidence="1 12 13">Belongs to the peptidase S24 family.</text>
</comment>
<dbReference type="FunFam" id="2.10.109.10:FF:000001">
    <property type="entry name" value="LexA repressor"/>
    <property type="match status" value="1"/>
</dbReference>
<reference evidence="17" key="1">
    <citation type="submission" date="2017-06" db="EMBL/GenBank/DDBJ databases">
        <title>Investigating the central metabolism of Clostridium thermosuccinogenes.</title>
        <authorList>
            <person name="Koendjbiharie J.G."/>
            <person name="Van Kranenburg R."/>
            <person name="Vriesendorp B."/>
        </authorList>
    </citation>
    <scope>NUCLEOTIDE SEQUENCE [LARGE SCALE GENOMIC DNA]</scope>
    <source>
        <strain evidence="17">DSM 5806</strain>
    </source>
</reference>